<dbReference type="InterPro" id="IPR036388">
    <property type="entry name" value="WH-like_DNA-bd_sf"/>
</dbReference>
<evidence type="ECO:0000313" key="4">
    <source>
        <dbReference type="Proteomes" id="UP000323560"/>
    </source>
</evidence>
<evidence type="ECO:0000259" key="2">
    <source>
        <dbReference type="PROSITE" id="PS50931"/>
    </source>
</evidence>
<accession>A0AAP9ETX5</accession>
<dbReference type="Gene3D" id="1.10.10.10">
    <property type="entry name" value="Winged helix-like DNA-binding domain superfamily/Winged helix DNA-binding domain"/>
    <property type="match status" value="1"/>
</dbReference>
<gene>
    <name evidence="3" type="ORF">FXF46_11305</name>
</gene>
<sequence>MTGLTSGRIPLMTLVQPLSVAEPLNCRYAENALGVTQSSVSARIKAQEETLGIVLFERRHVGAGWIFLTTVSPAPNSRPEAERTRRGARGFPVLRSMRVE</sequence>
<dbReference type="PROSITE" id="PS50931">
    <property type="entry name" value="HTH_LYSR"/>
    <property type="match status" value="1"/>
</dbReference>
<evidence type="ECO:0000256" key="1">
    <source>
        <dbReference type="SAM" id="MobiDB-lite"/>
    </source>
</evidence>
<dbReference type="SUPFAM" id="SSF46785">
    <property type="entry name" value="Winged helix' DNA-binding domain"/>
    <property type="match status" value="1"/>
</dbReference>
<dbReference type="EMBL" id="CP043043">
    <property type="protein sequence ID" value="QEH97674.1"/>
    <property type="molecule type" value="Genomic_DNA"/>
</dbReference>
<feature type="domain" description="HTH lysR-type" evidence="2">
    <location>
        <begin position="32"/>
        <end position="60"/>
    </location>
</feature>
<evidence type="ECO:0000313" key="3">
    <source>
        <dbReference type="EMBL" id="QEH97674.1"/>
    </source>
</evidence>
<proteinExistence type="predicted"/>
<feature type="region of interest" description="Disordered" evidence="1">
    <location>
        <begin position="74"/>
        <end position="100"/>
    </location>
</feature>
<organism evidence="3 4">
    <name type="scientific">Gluconobacter thailandicus</name>
    <dbReference type="NCBI Taxonomy" id="257438"/>
    <lineage>
        <taxon>Bacteria</taxon>
        <taxon>Pseudomonadati</taxon>
        <taxon>Pseudomonadota</taxon>
        <taxon>Alphaproteobacteria</taxon>
        <taxon>Acetobacterales</taxon>
        <taxon>Acetobacteraceae</taxon>
        <taxon>Gluconobacter</taxon>
    </lineage>
</organism>
<dbReference type="Proteomes" id="UP000323560">
    <property type="component" value="Chromosome"/>
</dbReference>
<dbReference type="GO" id="GO:0003700">
    <property type="term" value="F:DNA-binding transcription factor activity"/>
    <property type="evidence" value="ECO:0007669"/>
    <property type="project" value="InterPro"/>
</dbReference>
<reference evidence="3 4" key="1">
    <citation type="submission" date="2019-08" db="EMBL/GenBank/DDBJ databases">
        <title>Gluconobacter frateurii HD924 genome.</title>
        <authorList>
            <person name="Liu Y."/>
            <person name="Zhang P."/>
        </authorList>
    </citation>
    <scope>NUCLEOTIDE SEQUENCE [LARGE SCALE GENOMIC DNA]</scope>
    <source>
        <strain evidence="3 4">HD924</strain>
    </source>
</reference>
<protein>
    <submittedName>
        <fullName evidence="3">LysR family transcriptional regulator</fullName>
    </submittedName>
</protein>
<dbReference type="AlphaFoldDB" id="A0AAP9ETX5"/>
<dbReference type="InterPro" id="IPR000847">
    <property type="entry name" value="LysR_HTH_N"/>
</dbReference>
<dbReference type="KEGG" id="gti:FXF46_11305"/>
<dbReference type="Pfam" id="PF00126">
    <property type="entry name" value="HTH_1"/>
    <property type="match status" value="1"/>
</dbReference>
<dbReference type="InterPro" id="IPR036390">
    <property type="entry name" value="WH_DNA-bd_sf"/>
</dbReference>
<name>A0AAP9ETX5_GLUTH</name>